<dbReference type="GO" id="GO:0005829">
    <property type="term" value="C:cytosol"/>
    <property type="evidence" value="ECO:0007669"/>
    <property type="project" value="TreeGrafter"/>
</dbReference>
<evidence type="ECO:0000256" key="1">
    <source>
        <dbReference type="ARBA" id="ARBA00004948"/>
    </source>
</evidence>
<dbReference type="GO" id="GO:0009228">
    <property type="term" value="P:thiamine biosynthetic process"/>
    <property type="evidence" value="ECO:0007669"/>
    <property type="project" value="InterPro"/>
</dbReference>
<dbReference type="NCBIfam" id="TIGR00097">
    <property type="entry name" value="HMP-P_kinase"/>
    <property type="match status" value="1"/>
</dbReference>
<keyword evidence="3 8" id="KW-0808">Transferase</keyword>
<feature type="domain" description="Pyridoxamine kinase/Phosphomethylpyrimidine kinase" evidence="7">
    <location>
        <begin position="13"/>
        <end position="241"/>
    </location>
</feature>
<dbReference type="Gene3D" id="3.40.1190.20">
    <property type="match status" value="1"/>
</dbReference>
<gene>
    <name evidence="8" type="primary">thiD</name>
    <name evidence="8" type="ORF">ENJ96_00350</name>
</gene>
<keyword evidence="4" id="KW-0547">Nucleotide-binding</keyword>
<organism evidence="8">
    <name type="scientific">Thermodesulfatator atlanticus</name>
    <dbReference type="NCBI Taxonomy" id="501497"/>
    <lineage>
        <taxon>Bacteria</taxon>
        <taxon>Pseudomonadati</taxon>
        <taxon>Thermodesulfobacteriota</taxon>
        <taxon>Thermodesulfobacteria</taxon>
        <taxon>Thermodesulfobacteriales</taxon>
        <taxon>Thermodesulfatatoraceae</taxon>
        <taxon>Thermodesulfatator</taxon>
    </lineage>
</organism>
<protein>
    <recommendedName>
        <fullName evidence="2">hydroxymethylpyrimidine kinase</fullName>
        <ecNumber evidence="2">2.7.1.49</ecNumber>
    </recommendedName>
</protein>
<dbReference type="Pfam" id="PF08543">
    <property type="entry name" value="Phos_pyr_kin"/>
    <property type="match status" value="1"/>
</dbReference>
<keyword evidence="6" id="KW-0067">ATP-binding</keyword>
<evidence type="ECO:0000256" key="4">
    <source>
        <dbReference type="ARBA" id="ARBA00022741"/>
    </source>
</evidence>
<dbReference type="PANTHER" id="PTHR20858:SF17">
    <property type="entry name" value="HYDROXYMETHYLPYRIMIDINE_PHOSPHOMETHYLPYRIMIDINE KINASE THI20-RELATED"/>
    <property type="match status" value="1"/>
</dbReference>
<evidence type="ECO:0000256" key="3">
    <source>
        <dbReference type="ARBA" id="ARBA00022679"/>
    </source>
</evidence>
<reference evidence="8" key="1">
    <citation type="journal article" date="2020" name="mSystems">
        <title>Genome- and Community-Level Interaction Insights into Carbon Utilization and Element Cycling Functions of Hydrothermarchaeota in Hydrothermal Sediment.</title>
        <authorList>
            <person name="Zhou Z."/>
            <person name="Liu Y."/>
            <person name="Xu W."/>
            <person name="Pan J."/>
            <person name="Luo Z.H."/>
            <person name="Li M."/>
        </authorList>
    </citation>
    <scope>NUCLEOTIDE SEQUENCE [LARGE SCALE GENOMIC DNA]</scope>
    <source>
        <strain evidence="8">HyVt-533</strain>
    </source>
</reference>
<dbReference type="InterPro" id="IPR013749">
    <property type="entry name" value="PM/HMP-P_kinase-1"/>
</dbReference>
<dbReference type="CDD" id="cd01169">
    <property type="entry name" value="HMPP_kinase"/>
    <property type="match status" value="1"/>
</dbReference>
<proteinExistence type="predicted"/>
<comment type="pathway">
    <text evidence="1">Cofactor biosynthesis; thiamine diphosphate biosynthesis.</text>
</comment>
<evidence type="ECO:0000259" key="7">
    <source>
        <dbReference type="Pfam" id="PF08543"/>
    </source>
</evidence>
<dbReference type="InterPro" id="IPR029056">
    <property type="entry name" value="Ribokinase-like"/>
</dbReference>
<dbReference type="SUPFAM" id="SSF53613">
    <property type="entry name" value="Ribokinase-like"/>
    <property type="match status" value="1"/>
</dbReference>
<feature type="non-terminal residue" evidence="8">
    <location>
        <position position="248"/>
    </location>
</feature>
<dbReference type="GO" id="GO:0005524">
    <property type="term" value="F:ATP binding"/>
    <property type="evidence" value="ECO:0007669"/>
    <property type="project" value="UniProtKB-KW"/>
</dbReference>
<name>A0A7V5U1V6_9BACT</name>
<sequence>MQRVAAATIAGSDPSGGAGLQTDLRVFTLLGVYAQGVITALTVQNSLGVKGWQPVEGKLVRAQIEALFEDLPPAAVKTGMLANAEIILAVAGALADKDVQLVVDPVMVAKGGARLLEEEALKALREKLLPLATVITPNIPEAEALVGERIEDPEKVLPKLKALGPEKVILKGGHLAGEDAVDLLYDGEDMVALKAPRVRGPVGHGTGCTFSAALTAGLAQGISFFEAAQIAKKFVTLSLKAASLSPLG</sequence>
<evidence type="ECO:0000256" key="5">
    <source>
        <dbReference type="ARBA" id="ARBA00022777"/>
    </source>
</evidence>
<dbReference type="GO" id="GO:0008972">
    <property type="term" value="F:phosphomethylpyrimidine kinase activity"/>
    <property type="evidence" value="ECO:0007669"/>
    <property type="project" value="InterPro"/>
</dbReference>
<dbReference type="GO" id="GO:0008902">
    <property type="term" value="F:hydroxymethylpyrimidine kinase activity"/>
    <property type="evidence" value="ECO:0007669"/>
    <property type="project" value="UniProtKB-EC"/>
</dbReference>
<dbReference type="PANTHER" id="PTHR20858">
    <property type="entry name" value="PHOSPHOMETHYLPYRIMIDINE KINASE"/>
    <property type="match status" value="1"/>
</dbReference>
<evidence type="ECO:0000256" key="2">
    <source>
        <dbReference type="ARBA" id="ARBA00012135"/>
    </source>
</evidence>
<evidence type="ECO:0000256" key="6">
    <source>
        <dbReference type="ARBA" id="ARBA00022840"/>
    </source>
</evidence>
<dbReference type="InterPro" id="IPR004399">
    <property type="entry name" value="HMP/HMP-P_kinase_dom"/>
</dbReference>
<dbReference type="EC" id="2.7.1.49" evidence="2"/>
<dbReference type="AlphaFoldDB" id="A0A7V5U1V6"/>
<keyword evidence="5 8" id="KW-0418">Kinase</keyword>
<comment type="caution">
    <text evidence="8">The sequence shown here is derived from an EMBL/GenBank/DDBJ whole genome shotgun (WGS) entry which is preliminary data.</text>
</comment>
<dbReference type="Proteomes" id="UP000886101">
    <property type="component" value="Unassembled WGS sequence"/>
</dbReference>
<dbReference type="EMBL" id="DROK01000013">
    <property type="protein sequence ID" value="HHI96286.1"/>
    <property type="molecule type" value="Genomic_DNA"/>
</dbReference>
<dbReference type="FunFam" id="3.40.1190.20:FF:000003">
    <property type="entry name" value="Phosphomethylpyrimidine kinase ThiD"/>
    <property type="match status" value="1"/>
</dbReference>
<accession>A0A7V5U1V6</accession>
<evidence type="ECO:0000313" key="8">
    <source>
        <dbReference type="EMBL" id="HHI96286.1"/>
    </source>
</evidence>